<dbReference type="Proteomes" id="UP001375240">
    <property type="component" value="Unassembled WGS sequence"/>
</dbReference>
<protein>
    <submittedName>
        <fullName evidence="2">Uncharacterized protein</fullName>
    </submittedName>
</protein>
<evidence type="ECO:0000256" key="1">
    <source>
        <dbReference type="SAM" id="MobiDB-lite"/>
    </source>
</evidence>
<reference evidence="2 3" key="1">
    <citation type="submission" date="2019-10" db="EMBL/GenBank/DDBJ databases">
        <authorList>
            <person name="Palmer J.M."/>
        </authorList>
    </citation>
    <scope>NUCLEOTIDE SEQUENCE [LARGE SCALE GENOMIC DNA]</scope>
    <source>
        <strain evidence="2 3">TWF696</strain>
    </source>
</reference>
<dbReference type="AlphaFoldDB" id="A0AAV9U708"/>
<accession>A0AAV9U708</accession>
<feature type="compositionally biased region" description="Basic and acidic residues" evidence="1">
    <location>
        <begin position="36"/>
        <end position="50"/>
    </location>
</feature>
<gene>
    <name evidence="2" type="ORF">TWF696_002227</name>
</gene>
<evidence type="ECO:0000313" key="3">
    <source>
        <dbReference type="Proteomes" id="UP001375240"/>
    </source>
</evidence>
<organism evidence="2 3">
    <name type="scientific">Orbilia brochopaga</name>
    <dbReference type="NCBI Taxonomy" id="3140254"/>
    <lineage>
        <taxon>Eukaryota</taxon>
        <taxon>Fungi</taxon>
        <taxon>Dikarya</taxon>
        <taxon>Ascomycota</taxon>
        <taxon>Pezizomycotina</taxon>
        <taxon>Orbiliomycetes</taxon>
        <taxon>Orbiliales</taxon>
        <taxon>Orbiliaceae</taxon>
        <taxon>Orbilia</taxon>
    </lineage>
</organism>
<sequence>MYARSLSCSRQGEGSVQRLAEEYISTYVDEMDDDRGEEKKSREEDEEEKK</sequence>
<comment type="caution">
    <text evidence="2">The sequence shown here is derived from an EMBL/GenBank/DDBJ whole genome shotgun (WGS) entry which is preliminary data.</text>
</comment>
<name>A0AAV9U708_9PEZI</name>
<dbReference type="EMBL" id="JAVHNQ010000012">
    <property type="protein sequence ID" value="KAK6335451.1"/>
    <property type="molecule type" value="Genomic_DNA"/>
</dbReference>
<keyword evidence="3" id="KW-1185">Reference proteome</keyword>
<evidence type="ECO:0000313" key="2">
    <source>
        <dbReference type="EMBL" id="KAK6335451.1"/>
    </source>
</evidence>
<feature type="region of interest" description="Disordered" evidence="1">
    <location>
        <begin position="26"/>
        <end position="50"/>
    </location>
</feature>
<proteinExistence type="predicted"/>